<protein>
    <submittedName>
        <fullName evidence="1">Uncharacterized protein</fullName>
    </submittedName>
</protein>
<evidence type="ECO:0000313" key="2">
    <source>
        <dbReference type="Proteomes" id="UP000075666"/>
    </source>
</evidence>
<dbReference type="OrthoDB" id="3034735at2"/>
<organism evidence="1 2">
    <name type="scientific">Heyndrickxia sporothermodurans</name>
    <dbReference type="NCBI Taxonomy" id="46224"/>
    <lineage>
        <taxon>Bacteria</taxon>
        <taxon>Bacillati</taxon>
        <taxon>Bacillota</taxon>
        <taxon>Bacilli</taxon>
        <taxon>Bacillales</taxon>
        <taxon>Bacillaceae</taxon>
        <taxon>Heyndrickxia</taxon>
    </lineage>
</organism>
<dbReference type="RefSeq" id="WP_066234784.1">
    <property type="nucleotide sequence ID" value="NZ_LQYN01000101.1"/>
</dbReference>
<dbReference type="STRING" id="46224.B4102_3595"/>
<dbReference type="InterPro" id="IPR047901">
    <property type="entry name" value="BC1881-like"/>
</dbReference>
<dbReference type="EMBL" id="LQYN01000101">
    <property type="protein sequence ID" value="KYC94374.1"/>
    <property type="molecule type" value="Genomic_DNA"/>
</dbReference>
<sequence>MKVIKVPTPHKPNKQELIDRLVSCDGVGAIEVGTFEKVTISSGSREKIELTGPAIVIINKD</sequence>
<dbReference type="NCBIfam" id="NF033495">
    <property type="entry name" value="phage_BC1881"/>
    <property type="match status" value="1"/>
</dbReference>
<evidence type="ECO:0000313" key="1">
    <source>
        <dbReference type="EMBL" id="KYC94374.1"/>
    </source>
</evidence>
<gene>
    <name evidence="1" type="ORF">B4102_3595</name>
</gene>
<dbReference type="AlphaFoldDB" id="A0A150KM08"/>
<dbReference type="PATRIC" id="fig|46224.3.peg.274"/>
<comment type="caution">
    <text evidence="1">The sequence shown here is derived from an EMBL/GenBank/DDBJ whole genome shotgun (WGS) entry which is preliminary data.</text>
</comment>
<proteinExistence type="predicted"/>
<dbReference type="Proteomes" id="UP000075666">
    <property type="component" value="Unassembled WGS sequence"/>
</dbReference>
<accession>A0A150KM08</accession>
<keyword evidence="2" id="KW-1185">Reference proteome</keyword>
<reference evidence="1 2" key="1">
    <citation type="submission" date="2016-01" db="EMBL/GenBank/DDBJ databases">
        <title>Genome Sequences of Twelve Sporeforming Bacillus Species Isolated from Foods.</title>
        <authorList>
            <person name="Berendsen E.M."/>
            <person name="Wells-Bennik M.H."/>
            <person name="Krawcyk A.O."/>
            <person name="De Jong A."/>
            <person name="Holsappel S."/>
            <person name="Eijlander R.T."/>
            <person name="Kuipers O.P."/>
        </authorList>
    </citation>
    <scope>NUCLEOTIDE SEQUENCE [LARGE SCALE GENOMIC DNA]</scope>
    <source>
        <strain evidence="1 2">B4102</strain>
    </source>
</reference>
<name>A0A150KM08_9BACI</name>